<sequence>MTNLKSTYREEIIPKLKEELGIKNELALPYIEKIVLNVGAAQALQSKEVLAKIQEQLAIITGHTPTITLAKKSISSFKLKAKEPIGVMVTLRGKKAWDFLEKLISIVIPRMRDFRGMQNDKFDKMGNYSFGITEQTLFPYLDYSKVDKVRGMVVTVVVKKSDQKKSKRMLEFLGMPFRK</sequence>
<evidence type="ECO:0000256" key="3">
    <source>
        <dbReference type="ARBA" id="ARBA00023274"/>
    </source>
</evidence>
<dbReference type="Gene3D" id="3.30.1440.10">
    <property type="match status" value="1"/>
</dbReference>
<feature type="domain" description="Large ribosomal subunit protein uL5 C-terminal" evidence="8">
    <location>
        <begin position="84"/>
        <end position="177"/>
    </location>
</feature>
<dbReference type="GO" id="GO:1990904">
    <property type="term" value="C:ribonucleoprotein complex"/>
    <property type="evidence" value="ECO:0007669"/>
    <property type="project" value="UniProtKB-KW"/>
</dbReference>
<protein>
    <recommendedName>
        <fullName evidence="4 5">Large ribosomal subunit protein uL5</fullName>
    </recommendedName>
</protein>
<dbReference type="EMBL" id="MFBA01000052">
    <property type="protein sequence ID" value="OGD84688.1"/>
    <property type="molecule type" value="Genomic_DNA"/>
</dbReference>
<comment type="function">
    <text evidence="5">This is 1 of the proteins that bind and probably mediate the attachment of the 5S RNA into the large ribosomal subunit, where it forms part of the central protuberance. In the 70S ribosome it contacts protein S13 of the 30S subunit (bridge B1b), connecting the 2 subunits; this bridge is implicated in subunit movement. Contacts the P site tRNA; the 5S rRNA and some of its associated proteins might help stabilize positioning of ribosome-bound tRNAs.</text>
</comment>
<dbReference type="Proteomes" id="UP000177069">
    <property type="component" value="Unassembled WGS sequence"/>
</dbReference>
<dbReference type="HAMAP" id="MF_01333_B">
    <property type="entry name" value="Ribosomal_uL5_B"/>
    <property type="match status" value="1"/>
</dbReference>
<dbReference type="FunFam" id="3.30.1440.10:FF:000001">
    <property type="entry name" value="50S ribosomal protein L5"/>
    <property type="match status" value="1"/>
</dbReference>
<proteinExistence type="inferred from homology"/>
<dbReference type="PANTHER" id="PTHR11994">
    <property type="entry name" value="60S RIBOSOMAL PROTEIN L11-RELATED"/>
    <property type="match status" value="1"/>
</dbReference>
<evidence type="ECO:0000256" key="2">
    <source>
        <dbReference type="ARBA" id="ARBA00022980"/>
    </source>
</evidence>
<keyword evidence="5" id="KW-0699">rRNA-binding</keyword>
<evidence type="ECO:0000256" key="1">
    <source>
        <dbReference type="ARBA" id="ARBA00008553"/>
    </source>
</evidence>
<evidence type="ECO:0000259" key="8">
    <source>
        <dbReference type="Pfam" id="PF00673"/>
    </source>
</evidence>
<dbReference type="GO" id="GO:0003735">
    <property type="term" value="F:structural constituent of ribosome"/>
    <property type="evidence" value="ECO:0007669"/>
    <property type="project" value="InterPro"/>
</dbReference>
<dbReference type="AlphaFoldDB" id="A0A1F5FYJ4"/>
<keyword evidence="3 5" id="KW-0687">Ribonucleoprotein</keyword>
<dbReference type="Pfam" id="PF00673">
    <property type="entry name" value="Ribosomal_L5_C"/>
    <property type="match status" value="1"/>
</dbReference>
<evidence type="ECO:0000313" key="10">
    <source>
        <dbReference type="Proteomes" id="UP000177069"/>
    </source>
</evidence>
<dbReference type="NCBIfam" id="NF000585">
    <property type="entry name" value="PRK00010.1"/>
    <property type="match status" value="1"/>
</dbReference>
<dbReference type="GO" id="GO:0006412">
    <property type="term" value="P:translation"/>
    <property type="evidence" value="ECO:0007669"/>
    <property type="project" value="UniProtKB-UniRule"/>
</dbReference>
<comment type="similarity">
    <text evidence="1 5 6">Belongs to the universal ribosomal protein uL5 family.</text>
</comment>
<dbReference type="InterPro" id="IPR031309">
    <property type="entry name" value="Ribosomal_uL5_C"/>
</dbReference>
<evidence type="ECO:0000256" key="4">
    <source>
        <dbReference type="ARBA" id="ARBA00035245"/>
    </source>
</evidence>
<evidence type="ECO:0000313" key="9">
    <source>
        <dbReference type="EMBL" id="OGD84688.1"/>
    </source>
</evidence>
<keyword evidence="5" id="KW-0820">tRNA-binding</keyword>
<reference evidence="9 10" key="1">
    <citation type="journal article" date="2016" name="Nat. Commun.">
        <title>Thousands of microbial genomes shed light on interconnected biogeochemical processes in an aquifer system.</title>
        <authorList>
            <person name="Anantharaman K."/>
            <person name="Brown C.T."/>
            <person name="Hug L.A."/>
            <person name="Sharon I."/>
            <person name="Castelle C.J."/>
            <person name="Probst A.J."/>
            <person name="Thomas B.C."/>
            <person name="Singh A."/>
            <person name="Wilkins M.J."/>
            <person name="Karaoz U."/>
            <person name="Brodie E.L."/>
            <person name="Williams K.H."/>
            <person name="Hubbard S.S."/>
            <person name="Banfield J.F."/>
        </authorList>
    </citation>
    <scope>NUCLEOTIDE SEQUENCE [LARGE SCALE GENOMIC DNA]</scope>
</reference>
<gene>
    <name evidence="5" type="primary">rplE</name>
    <name evidence="9" type="ORF">A2696_03660</name>
</gene>
<evidence type="ECO:0000259" key="7">
    <source>
        <dbReference type="Pfam" id="PF00281"/>
    </source>
</evidence>
<keyword evidence="5" id="KW-0694">RNA-binding</keyword>
<dbReference type="GO" id="GO:0005840">
    <property type="term" value="C:ribosome"/>
    <property type="evidence" value="ECO:0007669"/>
    <property type="project" value="UniProtKB-KW"/>
</dbReference>
<comment type="subunit">
    <text evidence="5">Part of the 50S ribosomal subunit; part of the 5S rRNA/L5/L18/L25 subcomplex. Contacts the 5S rRNA and the P site tRNA. Forms a bridge to the 30S subunit in the 70S ribosome.</text>
</comment>
<comment type="caution">
    <text evidence="9">The sequence shown here is derived from an EMBL/GenBank/DDBJ whole genome shotgun (WGS) entry which is preliminary data.</text>
</comment>
<dbReference type="GO" id="GO:0000049">
    <property type="term" value="F:tRNA binding"/>
    <property type="evidence" value="ECO:0007669"/>
    <property type="project" value="UniProtKB-UniRule"/>
</dbReference>
<feature type="domain" description="Large ribosomal subunit protein uL5 N-terminal" evidence="7">
    <location>
        <begin position="25"/>
        <end position="80"/>
    </location>
</feature>
<accession>A0A1F5FYJ4</accession>
<evidence type="ECO:0000256" key="5">
    <source>
        <dbReference type="HAMAP-Rule" id="MF_01333"/>
    </source>
</evidence>
<dbReference type="InterPro" id="IPR022803">
    <property type="entry name" value="Ribosomal_uL5_dom_sf"/>
</dbReference>
<dbReference type="GO" id="GO:0019843">
    <property type="term" value="F:rRNA binding"/>
    <property type="evidence" value="ECO:0007669"/>
    <property type="project" value="UniProtKB-UniRule"/>
</dbReference>
<organism evidence="9 10">
    <name type="scientific">Candidatus Curtissbacteria bacterium RIFCSPHIGHO2_01_FULL_41_13</name>
    <dbReference type="NCBI Taxonomy" id="1797745"/>
    <lineage>
        <taxon>Bacteria</taxon>
        <taxon>Candidatus Curtissiibacteriota</taxon>
    </lineage>
</organism>
<evidence type="ECO:0000256" key="6">
    <source>
        <dbReference type="RuleBase" id="RU003930"/>
    </source>
</evidence>
<dbReference type="InterPro" id="IPR020930">
    <property type="entry name" value="Ribosomal_uL5_bac-type"/>
</dbReference>
<keyword evidence="2 5" id="KW-0689">Ribosomal protein</keyword>
<dbReference type="PIRSF" id="PIRSF002161">
    <property type="entry name" value="Ribosomal_L5"/>
    <property type="match status" value="1"/>
</dbReference>
<dbReference type="InterPro" id="IPR031310">
    <property type="entry name" value="Ribosomal_uL5_N"/>
</dbReference>
<dbReference type="Pfam" id="PF00281">
    <property type="entry name" value="Ribosomal_L5"/>
    <property type="match status" value="1"/>
</dbReference>
<dbReference type="InterPro" id="IPR002132">
    <property type="entry name" value="Ribosomal_uL5"/>
</dbReference>
<name>A0A1F5FYJ4_9BACT</name>
<dbReference type="SUPFAM" id="SSF55282">
    <property type="entry name" value="RL5-like"/>
    <property type="match status" value="1"/>
</dbReference>